<protein>
    <submittedName>
        <fullName evidence="2">Uncharacterized protein</fullName>
    </submittedName>
</protein>
<dbReference type="Proteomes" id="UP001281761">
    <property type="component" value="Unassembled WGS sequence"/>
</dbReference>
<reference evidence="2 3" key="1">
    <citation type="journal article" date="2022" name="bioRxiv">
        <title>Genomics of Preaxostyla Flagellates Illuminates Evolutionary Transitions and the Path Towards Mitochondrial Loss.</title>
        <authorList>
            <person name="Novak L.V.F."/>
            <person name="Treitli S.C."/>
            <person name="Pyrih J."/>
            <person name="Halakuc P."/>
            <person name="Pipaliya S.V."/>
            <person name="Vacek V."/>
            <person name="Brzon O."/>
            <person name="Soukal P."/>
            <person name="Eme L."/>
            <person name="Dacks J.B."/>
            <person name="Karnkowska A."/>
            <person name="Elias M."/>
            <person name="Hampl V."/>
        </authorList>
    </citation>
    <scope>NUCLEOTIDE SEQUENCE [LARGE SCALE GENOMIC DNA]</scope>
    <source>
        <strain evidence="2">NAU3</strain>
        <tissue evidence="2">Gut</tissue>
    </source>
</reference>
<name>A0ABQ9X8L1_9EUKA</name>
<evidence type="ECO:0000256" key="1">
    <source>
        <dbReference type="SAM" id="MobiDB-lite"/>
    </source>
</evidence>
<keyword evidence="3" id="KW-1185">Reference proteome</keyword>
<feature type="compositionally biased region" description="Basic and acidic residues" evidence="1">
    <location>
        <begin position="1"/>
        <end position="12"/>
    </location>
</feature>
<gene>
    <name evidence="2" type="ORF">BLNAU_17555</name>
</gene>
<evidence type="ECO:0000313" key="3">
    <source>
        <dbReference type="Proteomes" id="UP001281761"/>
    </source>
</evidence>
<sequence length="218" mass="24486">MEPVTGDDRAEVDSNADLDENDSVRKAKDEITADNFGTGSKSYLLIRHRSIVNETAVRRNQSLVTMSEQFVIFSSRRITNGCRYFHSTTIPLCEPVAAPDEHNISHFTATTSTLTPPHSTATKCGGDDEELANLQFENETCLRSVGEGAPDSERVRRGWVGWEERHAESSNLEKTMFWDGQPRSSTNPPFVTRNVLHSLSEIERKEVSEREKSVERDG</sequence>
<feature type="region of interest" description="Disordered" evidence="1">
    <location>
        <begin position="1"/>
        <end position="26"/>
    </location>
</feature>
<accession>A0ABQ9X8L1</accession>
<proteinExistence type="predicted"/>
<dbReference type="EMBL" id="JARBJD010000198">
    <property type="protein sequence ID" value="KAK2947535.1"/>
    <property type="molecule type" value="Genomic_DNA"/>
</dbReference>
<organism evidence="2 3">
    <name type="scientific">Blattamonas nauphoetae</name>
    <dbReference type="NCBI Taxonomy" id="2049346"/>
    <lineage>
        <taxon>Eukaryota</taxon>
        <taxon>Metamonada</taxon>
        <taxon>Preaxostyla</taxon>
        <taxon>Oxymonadida</taxon>
        <taxon>Blattamonas</taxon>
    </lineage>
</organism>
<comment type="caution">
    <text evidence="2">The sequence shown here is derived from an EMBL/GenBank/DDBJ whole genome shotgun (WGS) entry which is preliminary data.</text>
</comment>
<evidence type="ECO:0000313" key="2">
    <source>
        <dbReference type="EMBL" id="KAK2947535.1"/>
    </source>
</evidence>